<evidence type="ECO:0000313" key="2">
    <source>
        <dbReference type="EMBL" id="KAJ7732467.1"/>
    </source>
</evidence>
<dbReference type="EMBL" id="JARJLG010000175">
    <property type="protein sequence ID" value="KAJ7732467.1"/>
    <property type="molecule type" value="Genomic_DNA"/>
</dbReference>
<dbReference type="AlphaFoldDB" id="A0AAD7I0Y4"/>
<keyword evidence="3" id="KW-1185">Reference proteome</keyword>
<dbReference type="SUPFAM" id="SSF52113">
    <property type="entry name" value="BRCT domain"/>
    <property type="match status" value="1"/>
</dbReference>
<dbReference type="Pfam" id="PF00533">
    <property type="entry name" value="BRCT"/>
    <property type="match status" value="1"/>
</dbReference>
<dbReference type="InterPro" id="IPR001810">
    <property type="entry name" value="F-box_dom"/>
</dbReference>
<dbReference type="Gene3D" id="3.40.50.10190">
    <property type="entry name" value="BRCT domain"/>
    <property type="match status" value="1"/>
</dbReference>
<dbReference type="SUPFAM" id="SSF81383">
    <property type="entry name" value="F-box domain"/>
    <property type="match status" value="1"/>
</dbReference>
<comment type="caution">
    <text evidence="2">The sequence shown here is derived from an EMBL/GenBank/DDBJ whole genome shotgun (WGS) entry which is preliminary data.</text>
</comment>
<protein>
    <recommendedName>
        <fullName evidence="1">BRCT domain-containing protein</fullName>
    </recommendedName>
</protein>
<proteinExistence type="predicted"/>
<reference evidence="2" key="1">
    <citation type="submission" date="2023-03" db="EMBL/GenBank/DDBJ databases">
        <title>Massive genome expansion in bonnet fungi (Mycena s.s.) driven by repeated elements and novel gene families across ecological guilds.</title>
        <authorList>
            <consortium name="Lawrence Berkeley National Laboratory"/>
            <person name="Harder C.B."/>
            <person name="Miyauchi S."/>
            <person name="Viragh M."/>
            <person name="Kuo A."/>
            <person name="Thoen E."/>
            <person name="Andreopoulos B."/>
            <person name="Lu D."/>
            <person name="Skrede I."/>
            <person name="Drula E."/>
            <person name="Henrissat B."/>
            <person name="Morin E."/>
            <person name="Kohler A."/>
            <person name="Barry K."/>
            <person name="LaButti K."/>
            <person name="Morin E."/>
            <person name="Salamov A."/>
            <person name="Lipzen A."/>
            <person name="Mereny Z."/>
            <person name="Hegedus B."/>
            <person name="Baldrian P."/>
            <person name="Stursova M."/>
            <person name="Weitz H."/>
            <person name="Taylor A."/>
            <person name="Grigoriev I.V."/>
            <person name="Nagy L.G."/>
            <person name="Martin F."/>
            <person name="Kauserud H."/>
        </authorList>
    </citation>
    <scope>NUCLEOTIDE SEQUENCE</scope>
    <source>
        <strain evidence="2">CBHHK188m</strain>
    </source>
</reference>
<sequence length="304" mass="34227">MCPLCETWECLAGEIHKRGRNRRIASNANVVETPSAGKVLRSSAGKDERKIGCFEGIDIHSHADLIRTIITKYGGQWAATPTENITHLIADTAPVLDSALPSHFNPIVVSYEWIRDSLEQDSRWDITPYVLRKRSSDGSSTFPRPTSSADPKAKHTALAFQHPLPFLPFEIIGKIHLIVSQVCRRWQVIAHDNVPLWTHIFLDFPTKKVYTCLSKMAEVGWIARSGSHLLSVNIRSFYPRVPNPAINFLVAHRLRIRELLLRLPAAQFLTFFQITPNSFPLLETITLSVIPKTSMEFNPGLGMT</sequence>
<dbReference type="PROSITE" id="PS50172">
    <property type="entry name" value="BRCT"/>
    <property type="match status" value="1"/>
</dbReference>
<dbReference type="Pfam" id="PF12937">
    <property type="entry name" value="F-box-like"/>
    <property type="match status" value="1"/>
</dbReference>
<dbReference type="InterPro" id="IPR036420">
    <property type="entry name" value="BRCT_dom_sf"/>
</dbReference>
<gene>
    <name evidence="2" type="ORF">DFH07DRAFT_780909</name>
</gene>
<evidence type="ECO:0000259" key="1">
    <source>
        <dbReference type="PROSITE" id="PS50172"/>
    </source>
</evidence>
<dbReference type="InterPro" id="IPR001357">
    <property type="entry name" value="BRCT_dom"/>
</dbReference>
<name>A0AAD7I0Y4_9AGAR</name>
<evidence type="ECO:0000313" key="3">
    <source>
        <dbReference type="Proteomes" id="UP001215280"/>
    </source>
</evidence>
<organism evidence="2 3">
    <name type="scientific">Mycena maculata</name>
    <dbReference type="NCBI Taxonomy" id="230809"/>
    <lineage>
        <taxon>Eukaryota</taxon>
        <taxon>Fungi</taxon>
        <taxon>Dikarya</taxon>
        <taxon>Basidiomycota</taxon>
        <taxon>Agaricomycotina</taxon>
        <taxon>Agaricomycetes</taxon>
        <taxon>Agaricomycetidae</taxon>
        <taxon>Agaricales</taxon>
        <taxon>Marasmiineae</taxon>
        <taxon>Mycenaceae</taxon>
        <taxon>Mycena</taxon>
    </lineage>
</organism>
<dbReference type="Proteomes" id="UP001215280">
    <property type="component" value="Unassembled WGS sequence"/>
</dbReference>
<dbReference type="InterPro" id="IPR036047">
    <property type="entry name" value="F-box-like_dom_sf"/>
</dbReference>
<feature type="domain" description="BRCT" evidence="1">
    <location>
        <begin position="49"/>
        <end position="131"/>
    </location>
</feature>
<accession>A0AAD7I0Y4</accession>